<dbReference type="Proteomes" id="UP000284021">
    <property type="component" value="Unassembled WGS sequence"/>
</dbReference>
<gene>
    <name evidence="1" type="ORF">D3879_23755</name>
</gene>
<dbReference type="AlphaFoldDB" id="A0A418X8R9"/>
<organism evidence="1 2">
    <name type="scientific">Pseudomonas cavernicola</name>
    <dbReference type="NCBI Taxonomy" id="2320866"/>
    <lineage>
        <taxon>Bacteria</taxon>
        <taxon>Pseudomonadati</taxon>
        <taxon>Pseudomonadota</taxon>
        <taxon>Gammaproteobacteria</taxon>
        <taxon>Pseudomonadales</taxon>
        <taxon>Pseudomonadaceae</taxon>
        <taxon>Pseudomonas</taxon>
    </lineage>
</organism>
<dbReference type="RefSeq" id="WP_119956669.1">
    <property type="nucleotide sequence ID" value="NZ_QYUR01000008.1"/>
</dbReference>
<reference evidence="1 2" key="1">
    <citation type="submission" date="2018-09" db="EMBL/GenBank/DDBJ databases">
        <authorList>
            <person name="Zhu H."/>
        </authorList>
    </citation>
    <scope>NUCLEOTIDE SEQUENCE [LARGE SCALE GENOMIC DNA]</scope>
    <source>
        <strain evidence="1 2">K1S02-6</strain>
    </source>
</reference>
<sequence length="81" mass="9044">MKPRHFPGHVAWSEARLNGDHALAFVAVKPHDSEAEPLFHLVYEGVYFSRLSEAIDAAEDALSKLLHIDEEGRPVFSSVEC</sequence>
<evidence type="ECO:0000313" key="1">
    <source>
        <dbReference type="EMBL" id="RJG08870.1"/>
    </source>
</evidence>
<name>A0A418X8R9_9PSED</name>
<proteinExistence type="predicted"/>
<dbReference type="OrthoDB" id="6904146at2"/>
<keyword evidence="2" id="KW-1185">Reference proteome</keyword>
<dbReference type="EMBL" id="QYUR01000008">
    <property type="protein sequence ID" value="RJG08870.1"/>
    <property type="molecule type" value="Genomic_DNA"/>
</dbReference>
<accession>A0A418X8R9</accession>
<comment type="caution">
    <text evidence="1">The sequence shown here is derived from an EMBL/GenBank/DDBJ whole genome shotgun (WGS) entry which is preliminary data.</text>
</comment>
<protein>
    <submittedName>
        <fullName evidence="1">Uncharacterized protein</fullName>
    </submittedName>
</protein>
<evidence type="ECO:0000313" key="2">
    <source>
        <dbReference type="Proteomes" id="UP000284021"/>
    </source>
</evidence>